<dbReference type="InterPro" id="IPR020892">
    <property type="entry name" value="Cyclophilin-type_PPIase_CS"/>
</dbReference>
<evidence type="ECO:0000313" key="7">
    <source>
        <dbReference type="Proteomes" id="UP000094165"/>
    </source>
</evidence>
<sequence length="182" mass="19838">MNRLLLSALLLVSGVSWASPQVVFETTLGSFTVSLNEEKAPISVGNFIKYVNDGSYVGSQFHRVIPGFMAQGGGFDKDMKRLPTYSPISNEASNGLQNNQATIAMARTNDPNSATRQFFINFGNNNFLDYGQRPPGYAVFGKVTKGFDVIQGMANKPTHSLRGMKDVPVEPIIITKATLIND</sequence>
<keyword evidence="7" id="KW-1185">Reference proteome</keyword>
<comment type="function">
    <text evidence="4">PPIases accelerate the folding of proteins. It catalyzes the cis-trans isomerization of proline imidic peptide bonds in oligopeptides.</text>
</comment>
<proteinExistence type="inferred from homology"/>
<dbReference type="EMBL" id="AJYW02000129">
    <property type="protein sequence ID" value="OEE75975.1"/>
    <property type="molecule type" value="Genomic_DNA"/>
</dbReference>
<dbReference type="InterPro" id="IPR044665">
    <property type="entry name" value="E_coli_cyclophilin_A-like"/>
</dbReference>
<dbReference type="InterPro" id="IPR029000">
    <property type="entry name" value="Cyclophilin-like_dom_sf"/>
</dbReference>
<accession>A0A1E5CYS8</accession>
<evidence type="ECO:0000256" key="2">
    <source>
        <dbReference type="ARBA" id="ARBA00023110"/>
    </source>
</evidence>
<evidence type="ECO:0000256" key="3">
    <source>
        <dbReference type="ARBA" id="ARBA00023235"/>
    </source>
</evidence>
<dbReference type="PROSITE" id="PS50072">
    <property type="entry name" value="CSA_PPIASE_2"/>
    <property type="match status" value="1"/>
</dbReference>
<evidence type="ECO:0000256" key="1">
    <source>
        <dbReference type="ARBA" id="ARBA00007365"/>
    </source>
</evidence>
<dbReference type="GO" id="GO:0006457">
    <property type="term" value="P:protein folding"/>
    <property type="evidence" value="ECO:0007669"/>
    <property type="project" value="InterPro"/>
</dbReference>
<dbReference type="Gene3D" id="2.40.100.10">
    <property type="entry name" value="Cyclophilin-like"/>
    <property type="match status" value="1"/>
</dbReference>
<keyword evidence="3 4" id="KW-0413">Isomerase</keyword>
<dbReference type="PANTHER" id="PTHR43246">
    <property type="entry name" value="PEPTIDYL-PROLYL CIS-TRANS ISOMERASE CYP38, CHLOROPLASTIC"/>
    <property type="match status" value="1"/>
</dbReference>
<feature type="chain" id="PRO_5009027931" description="Peptidyl-prolyl cis-trans isomerase" evidence="4">
    <location>
        <begin position="19"/>
        <end position="182"/>
    </location>
</feature>
<dbReference type="GO" id="GO:0003755">
    <property type="term" value="F:peptidyl-prolyl cis-trans isomerase activity"/>
    <property type="evidence" value="ECO:0007669"/>
    <property type="project" value="UniProtKB-UniRule"/>
</dbReference>
<comment type="catalytic activity">
    <reaction evidence="4">
        <text>[protein]-peptidylproline (omega=180) = [protein]-peptidylproline (omega=0)</text>
        <dbReference type="Rhea" id="RHEA:16237"/>
        <dbReference type="Rhea" id="RHEA-COMP:10747"/>
        <dbReference type="Rhea" id="RHEA-COMP:10748"/>
        <dbReference type="ChEBI" id="CHEBI:83833"/>
        <dbReference type="ChEBI" id="CHEBI:83834"/>
        <dbReference type="EC" id="5.2.1.8"/>
    </reaction>
</comment>
<dbReference type="PROSITE" id="PS00170">
    <property type="entry name" value="CSA_PPIASE_1"/>
    <property type="match status" value="1"/>
</dbReference>
<evidence type="ECO:0000259" key="5">
    <source>
        <dbReference type="PROSITE" id="PS50072"/>
    </source>
</evidence>
<reference evidence="6 7" key="1">
    <citation type="journal article" date="2012" name="Science">
        <title>Ecological populations of bacteria act as socially cohesive units of antibiotic production and resistance.</title>
        <authorList>
            <person name="Cordero O.X."/>
            <person name="Wildschutte H."/>
            <person name="Kirkup B."/>
            <person name="Proehl S."/>
            <person name="Ngo L."/>
            <person name="Hussain F."/>
            <person name="Le Roux F."/>
            <person name="Mincer T."/>
            <person name="Polz M.F."/>
        </authorList>
    </citation>
    <scope>NUCLEOTIDE SEQUENCE [LARGE SCALE GENOMIC DNA]</scope>
    <source>
        <strain evidence="6 7">FF-238</strain>
    </source>
</reference>
<dbReference type="Pfam" id="PF00160">
    <property type="entry name" value="Pro_isomerase"/>
    <property type="match status" value="1"/>
</dbReference>
<protein>
    <recommendedName>
        <fullName evidence="4">Peptidyl-prolyl cis-trans isomerase</fullName>
        <shortName evidence="4">PPIase</shortName>
        <ecNumber evidence="4">5.2.1.8</ecNumber>
    </recommendedName>
</protein>
<keyword evidence="4" id="KW-0732">Signal</keyword>
<feature type="signal peptide" evidence="4">
    <location>
        <begin position="1"/>
        <end position="18"/>
    </location>
</feature>
<dbReference type="InterPro" id="IPR002130">
    <property type="entry name" value="Cyclophilin-type_PPIase_dom"/>
</dbReference>
<dbReference type="SUPFAM" id="SSF50891">
    <property type="entry name" value="Cyclophilin-like"/>
    <property type="match status" value="1"/>
</dbReference>
<dbReference type="Proteomes" id="UP000094165">
    <property type="component" value="Unassembled WGS sequence"/>
</dbReference>
<name>A0A1E5CYS8_9VIBR</name>
<comment type="similarity">
    <text evidence="1 4">Belongs to the cyclophilin-type PPIase family.</text>
</comment>
<dbReference type="RefSeq" id="WP_017054019.1">
    <property type="nucleotide sequence ID" value="NZ_AJYW02000129.1"/>
</dbReference>
<evidence type="ECO:0000313" key="6">
    <source>
        <dbReference type="EMBL" id="OEE75975.1"/>
    </source>
</evidence>
<dbReference type="PRINTS" id="PR00153">
    <property type="entry name" value="CSAPPISMRASE"/>
</dbReference>
<dbReference type="EC" id="5.2.1.8" evidence="4"/>
<dbReference type="AlphaFoldDB" id="A0A1E5CYS8"/>
<organism evidence="6 7">
    <name type="scientific">Vibrio genomosp. F6 str. FF-238</name>
    <dbReference type="NCBI Taxonomy" id="1191298"/>
    <lineage>
        <taxon>Bacteria</taxon>
        <taxon>Pseudomonadati</taxon>
        <taxon>Pseudomonadota</taxon>
        <taxon>Gammaproteobacteria</taxon>
        <taxon>Vibrionales</taxon>
        <taxon>Vibrionaceae</taxon>
        <taxon>Vibrio</taxon>
    </lineage>
</organism>
<comment type="caution">
    <text evidence="6">The sequence shown here is derived from an EMBL/GenBank/DDBJ whole genome shotgun (WGS) entry which is preliminary data.</text>
</comment>
<evidence type="ECO:0000256" key="4">
    <source>
        <dbReference type="RuleBase" id="RU363019"/>
    </source>
</evidence>
<keyword evidence="2 4" id="KW-0697">Rotamase</keyword>
<feature type="domain" description="PPIase cyclophilin-type" evidence="5">
    <location>
        <begin position="23"/>
        <end position="179"/>
    </location>
</feature>
<gene>
    <name evidence="6" type="ORF">A130_15955</name>
</gene>